<dbReference type="GO" id="GO:0050566">
    <property type="term" value="F:asparaginyl-tRNA synthase (glutamine-hydrolyzing) activity"/>
    <property type="evidence" value="ECO:0007669"/>
    <property type="project" value="RHEA"/>
</dbReference>
<dbReference type="Pfam" id="PF02686">
    <property type="entry name" value="GatC"/>
    <property type="match status" value="1"/>
</dbReference>
<name>A0A1F8G0T6_9BACT</name>
<dbReference type="AlphaFoldDB" id="A0A1F8G0T6"/>
<reference evidence="2 3" key="1">
    <citation type="journal article" date="2016" name="Nat. Commun.">
        <title>Thousands of microbial genomes shed light on interconnected biogeochemical processes in an aquifer system.</title>
        <authorList>
            <person name="Anantharaman K."/>
            <person name="Brown C.T."/>
            <person name="Hug L.A."/>
            <person name="Sharon I."/>
            <person name="Castelle C.J."/>
            <person name="Probst A.J."/>
            <person name="Thomas B.C."/>
            <person name="Singh A."/>
            <person name="Wilkins M.J."/>
            <person name="Karaoz U."/>
            <person name="Brodie E.L."/>
            <person name="Williams K.H."/>
            <person name="Hubbard S.S."/>
            <person name="Banfield J.F."/>
        </authorList>
    </citation>
    <scope>NUCLEOTIDE SEQUENCE [LARGE SCALE GENOMIC DNA]</scope>
</reference>
<comment type="subunit">
    <text evidence="1">Heterotrimer of A, B and C subunits.</text>
</comment>
<comment type="caution">
    <text evidence="2">The sequence shown here is derived from an EMBL/GenBank/DDBJ whole genome shotgun (WGS) entry which is preliminary data.</text>
</comment>
<evidence type="ECO:0000256" key="1">
    <source>
        <dbReference type="HAMAP-Rule" id="MF_00122"/>
    </source>
</evidence>
<dbReference type="GO" id="GO:0006450">
    <property type="term" value="P:regulation of translational fidelity"/>
    <property type="evidence" value="ECO:0007669"/>
    <property type="project" value="InterPro"/>
</dbReference>
<dbReference type="GO" id="GO:0005524">
    <property type="term" value="F:ATP binding"/>
    <property type="evidence" value="ECO:0007669"/>
    <property type="project" value="UniProtKB-KW"/>
</dbReference>
<dbReference type="Gene3D" id="1.10.20.60">
    <property type="entry name" value="Glu-tRNAGln amidotransferase C subunit, N-terminal domain"/>
    <property type="match status" value="1"/>
</dbReference>
<dbReference type="NCBIfam" id="TIGR00135">
    <property type="entry name" value="gatC"/>
    <property type="match status" value="1"/>
</dbReference>
<dbReference type="SUPFAM" id="SSF141000">
    <property type="entry name" value="Glu-tRNAGln amidotransferase C subunit"/>
    <property type="match status" value="1"/>
</dbReference>
<keyword evidence="1" id="KW-0436">Ligase</keyword>
<keyword evidence="1" id="KW-0547">Nucleotide-binding</keyword>
<dbReference type="InterPro" id="IPR003837">
    <property type="entry name" value="GatC"/>
</dbReference>
<sequence>MLKDAEIQYIADLARIKLSAEEKSKLQGELSLILNFMEQLKELPVDGVVPTTIASGAVNITRPDVPTVADPGVVGAMLEQAPEQKDGFVKVKAILK</sequence>
<dbReference type="GO" id="GO:0070681">
    <property type="term" value="P:glutaminyl-tRNAGln biosynthesis via transamidation"/>
    <property type="evidence" value="ECO:0007669"/>
    <property type="project" value="TreeGrafter"/>
</dbReference>
<keyword evidence="1" id="KW-0648">Protein biosynthesis</keyword>
<comment type="function">
    <text evidence="1">Allows the formation of correctly charged Asn-tRNA(Asn) or Gln-tRNA(Gln) through the transamidation of misacylated Asp-tRNA(Asn) or Glu-tRNA(Gln) in organisms which lack either or both of asparaginyl-tRNA or glutaminyl-tRNA synthetases. The reaction takes place in the presence of glutamine and ATP through an activated phospho-Asp-tRNA(Asn) or phospho-Glu-tRNA(Gln).</text>
</comment>
<keyword evidence="1" id="KW-0067">ATP-binding</keyword>
<organism evidence="2 3">
    <name type="scientific">Candidatus Yanofskybacteria bacterium RIFCSPHIGHO2_12_FULL_45_19b</name>
    <dbReference type="NCBI Taxonomy" id="1802689"/>
    <lineage>
        <taxon>Bacteria</taxon>
        <taxon>Candidatus Yanofskyibacteriota</taxon>
    </lineage>
</organism>
<proteinExistence type="inferred from homology"/>
<dbReference type="EMBL" id="MGKD01000025">
    <property type="protein sequence ID" value="OGN18975.1"/>
    <property type="molecule type" value="Genomic_DNA"/>
</dbReference>
<comment type="catalytic activity">
    <reaction evidence="1">
        <text>L-aspartyl-tRNA(Asn) + L-glutamine + ATP + H2O = L-asparaginyl-tRNA(Asn) + L-glutamate + ADP + phosphate + 2 H(+)</text>
        <dbReference type="Rhea" id="RHEA:14513"/>
        <dbReference type="Rhea" id="RHEA-COMP:9674"/>
        <dbReference type="Rhea" id="RHEA-COMP:9677"/>
        <dbReference type="ChEBI" id="CHEBI:15377"/>
        <dbReference type="ChEBI" id="CHEBI:15378"/>
        <dbReference type="ChEBI" id="CHEBI:29985"/>
        <dbReference type="ChEBI" id="CHEBI:30616"/>
        <dbReference type="ChEBI" id="CHEBI:43474"/>
        <dbReference type="ChEBI" id="CHEBI:58359"/>
        <dbReference type="ChEBI" id="CHEBI:78515"/>
        <dbReference type="ChEBI" id="CHEBI:78516"/>
        <dbReference type="ChEBI" id="CHEBI:456216"/>
    </reaction>
</comment>
<dbReference type="PANTHER" id="PTHR15004">
    <property type="entry name" value="GLUTAMYL-TRNA(GLN) AMIDOTRANSFERASE SUBUNIT C, MITOCHONDRIAL"/>
    <property type="match status" value="1"/>
</dbReference>
<dbReference type="GO" id="GO:0050567">
    <property type="term" value="F:glutaminyl-tRNA synthase (glutamine-hydrolyzing) activity"/>
    <property type="evidence" value="ECO:0007669"/>
    <property type="project" value="UniProtKB-UniRule"/>
</dbReference>
<dbReference type="STRING" id="1802689.A3F25_02635"/>
<dbReference type="EC" id="6.3.5.-" evidence="1"/>
<dbReference type="InterPro" id="IPR036113">
    <property type="entry name" value="Asp/Glu-ADT_sf_sub_c"/>
</dbReference>
<dbReference type="GO" id="GO:0006412">
    <property type="term" value="P:translation"/>
    <property type="evidence" value="ECO:0007669"/>
    <property type="project" value="UniProtKB-UniRule"/>
</dbReference>
<comment type="similarity">
    <text evidence="1">Belongs to the GatC family.</text>
</comment>
<accession>A0A1F8G0T6</accession>
<dbReference type="Proteomes" id="UP000177478">
    <property type="component" value="Unassembled WGS sequence"/>
</dbReference>
<protein>
    <recommendedName>
        <fullName evidence="1">Aspartyl/glutamyl-tRNA(Asn/Gln) amidotransferase subunit C</fullName>
        <shortName evidence="1">Asp/Glu-ADT subunit C</shortName>
        <ecNumber evidence="1">6.3.5.-</ecNumber>
    </recommendedName>
</protein>
<evidence type="ECO:0000313" key="2">
    <source>
        <dbReference type="EMBL" id="OGN18975.1"/>
    </source>
</evidence>
<comment type="catalytic activity">
    <reaction evidence="1">
        <text>L-glutamyl-tRNA(Gln) + L-glutamine + ATP + H2O = L-glutaminyl-tRNA(Gln) + L-glutamate + ADP + phosphate + H(+)</text>
        <dbReference type="Rhea" id="RHEA:17521"/>
        <dbReference type="Rhea" id="RHEA-COMP:9681"/>
        <dbReference type="Rhea" id="RHEA-COMP:9684"/>
        <dbReference type="ChEBI" id="CHEBI:15377"/>
        <dbReference type="ChEBI" id="CHEBI:15378"/>
        <dbReference type="ChEBI" id="CHEBI:29985"/>
        <dbReference type="ChEBI" id="CHEBI:30616"/>
        <dbReference type="ChEBI" id="CHEBI:43474"/>
        <dbReference type="ChEBI" id="CHEBI:58359"/>
        <dbReference type="ChEBI" id="CHEBI:78520"/>
        <dbReference type="ChEBI" id="CHEBI:78521"/>
        <dbReference type="ChEBI" id="CHEBI:456216"/>
    </reaction>
</comment>
<dbReference type="PANTHER" id="PTHR15004:SF0">
    <property type="entry name" value="GLUTAMYL-TRNA(GLN) AMIDOTRANSFERASE SUBUNIT C, MITOCHONDRIAL"/>
    <property type="match status" value="1"/>
</dbReference>
<evidence type="ECO:0000313" key="3">
    <source>
        <dbReference type="Proteomes" id="UP000177478"/>
    </source>
</evidence>
<dbReference type="HAMAP" id="MF_00122">
    <property type="entry name" value="GatC"/>
    <property type="match status" value="1"/>
</dbReference>
<gene>
    <name evidence="1" type="primary">gatC</name>
    <name evidence="2" type="ORF">A3F25_02635</name>
</gene>